<dbReference type="Pfam" id="PF00095">
    <property type="entry name" value="WAP"/>
    <property type="match status" value="4"/>
</dbReference>
<dbReference type="PANTHER" id="PTHR19441">
    <property type="entry name" value="WHEY ACDIC PROTEIN WAP"/>
    <property type="match status" value="1"/>
</dbReference>
<reference evidence="3" key="2">
    <citation type="submission" date="2025-09" db="UniProtKB">
        <authorList>
            <consortium name="Ensembl"/>
        </authorList>
    </citation>
    <scope>IDENTIFICATION</scope>
</reference>
<keyword evidence="1" id="KW-1133">Transmembrane helix</keyword>
<evidence type="ECO:0000259" key="2">
    <source>
        <dbReference type="PROSITE" id="PS51390"/>
    </source>
</evidence>
<dbReference type="Ensembl" id="ENSSANT00000018175.1">
    <property type="protein sequence ID" value="ENSSANP00000017033.1"/>
    <property type="gene ID" value="ENSSANG00000008959.1"/>
</dbReference>
<dbReference type="Gene3D" id="4.10.75.10">
    <property type="entry name" value="Elafin-like"/>
    <property type="match status" value="4"/>
</dbReference>
<dbReference type="InterPro" id="IPR036645">
    <property type="entry name" value="Elafin-like_sf"/>
</dbReference>
<keyword evidence="4" id="KW-1185">Reference proteome</keyword>
<feature type="domain" description="WAP" evidence="2">
    <location>
        <begin position="33"/>
        <end position="81"/>
    </location>
</feature>
<accession>A0A671LCU1</accession>
<feature type="domain" description="WAP" evidence="2">
    <location>
        <begin position="212"/>
        <end position="259"/>
    </location>
</feature>
<evidence type="ECO:0000313" key="4">
    <source>
        <dbReference type="Proteomes" id="UP000472260"/>
    </source>
</evidence>
<sequence>LNLKCVILMRWPAFPITVNESFSDQVSLSCVCITVKPGVCPRRFFGARLCAELCSCSHDSDCPNDEKCCSNGCGHQCMPPYAEKPGVCPSENLGEGLCVEMCSHDSNCPNDQKCCSNGCGHQCMPPYRGIYMILMCGAIFLFIYFSNAVRHLVIRFRSRVCITEKPGMCPSENLGVGVRAESCSLDRECPNDEKCCSNGCGHDLVSLSCVCITEKPGVCPRRVLGVGLCAELCAHDIDCPKDEKCCMLPNHLWPCMQLTMPI</sequence>
<dbReference type="GO" id="GO:0045087">
    <property type="term" value="P:innate immune response"/>
    <property type="evidence" value="ECO:0007669"/>
    <property type="project" value="TreeGrafter"/>
</dbReference>
<dbReference type="InterPro" id="IPR008197">
    <property type="entry name" value="WAP_dom"/>
</dbReference>
<keyword evidence="1" id="KW-0472">Membrane</keyword>
<dbReference type="SUPFAM" id="SSF57256">
    <property type="entry name" value="Elafin-like"/>
    <property type="match status" value="4"/>
</dbReference>
<dbReference type="GO" id="GO:0004867">
    <property type="term" value="F:serine-type endopeptidase inhibitor activity"/>
    <property type="evidence" value="ECO:0007669"/>
    <property type="project" value="TreeGrafter"/>
</dbReference>
<name>A0A671LCU1_9TELE</name>
<dbReference type="CDD" id="cd00199">
    <property type="entry name" value="WAP"/>
    <property type="match status" value="2"/>
</dbReference>
<dbReference type="AlphaFoldDB" id="A0A671LCU1"/>
<dbReference type="Proteomes" id="UP000472260">
    <property type="component" value="Unassembled WGS sequence"/>
</dbReference>
<dbReference type="PROSITE" id="PS51390">
    <property type="entry name" value="WAP"/>
    <property type="match status" value="4"/>
</dbReference>
<dbReference type="PANTHER" id="PTHR19441:SF95">
    <property type="entry name" value="PERLWAPIN ISOFORM X1"/>
    <property type="match status" value="1"/>
</dbReference>
<protein>
    <recommendedName>
        <fullName evidence="2">WAP domain-containing protein</fullName>
    </recommendedName>
</protein>
<evidence type="ECO:0000256" key="1">
    <source>
        <dbReference type="SAM" id="Phobius"/>
    </source>
</evidence>
<keyword evidence="1" id="KW-0812">Transmembrane</keyword>
<dbReference type="InterPro" id="IPR050514">
    <property type="entry name" value="WAP_four-disulfide_core"/>
</dbReference>
<organism evidence="3 4">
    <name type="scientific">Sinocyclocheilus anshuiensis</name>
    <dbReference type="NCBI Taxonomy" id="1608454"/>
    <lineage>
        <taxon>Eukaryota</taxon>
        <taxon>Metazoa</taxon>
        <taxon>Chordata</taxon>
        <taxon>Craniata</taxon>
        <taxon>Vertebrata</taxon>
        <taxon>Euteleostomi</taxon>
        <taxon>Actinopterygii</taxon>
        <taxon>Neopterygii</taxon>
        <taxon>Teleostei</taxon>
        <taxon>Ostariophysi</taxon>
        <taxon>Cypriniformes</taxon>
        <taxon>Cyprinidae</taxon>
        <taxon>Cyprininae</taxon>
        <taxon>Sinocyclocheilus</taxon>
    </lineage>
</organism>
<feature type="domain" description="WAP" evidence="2">
    <location>
        <begin position="82"/>
        <end position="127"/>
    </location>
</feature>
<feature type="domain" description="WAP" evidence="2">
    <location>
        <begin position="162"/>
        <end position="208"/>
    </location>
</feature>
<proteinExistence type="predicted"/>
<dbReference type="SMART" id="SM00217">
    <property type="entry name" value="WAP"/>
    <property type="match status" value="4"/>
</dbReference>
<evidence type="ECO:0000313" key="3">
    <source>
        <dbReference type="Ensembl" id="ENSSANP00000017033.1"/>
    </source>
</evidence>
<dbReference type="PRINTS" id="PR00003">
    <property type="entry name" value="4DISULPHCORE"/>
</dbReference>
<dbReference type="GO" id="GO:0019731">
    <property type="term" value="P:antibacterial humoral response"/>
    <property type="evidence" value="ECO:0007669"/>
    <property type="project" value="TreeGrafter"/>
</dbReference>
<dbReference type="GO" id="GO:0005615">
    <property type="term" value="C:extracellular space"/>
    <property type="evidence" value="ECO:0007669"/>
    <property type="project" value="TreeGrafter"/>
</dbReference>
<feature type="transmembrane region" description="Helical" evidence="1">
    <location>
        <begin position="129"/>
        <end position="149"/>
    </location>
</feature>
<reference evidence="3" key="1">
    <citation type="submission" date="2025-08" db="UniProtKB">
        <authorList>
            <consortium name="Ensembl"/>
        </authorList>
    </citation>
    <scope>IDENTIFICATION</scope>
</reference>